<accession>A0A679IL90</accession>
<organism evidence="1 2">
    <name type="scientific">Enterococcus saigonensis</name>
    <dbReference type="NCBI Taxonomy" id="1805431"/>
    <lineage>
        <taxon>Bacteria</taxon>
        <taxon>Bacillati</taxon>
        <taxon>Bacillota</taxon>
        <taxon>Bacilli</taxon>
        <taxon>Lactobacillales</taxon>
        <taxon>Enterococcaceae</taxon>
        <taxon>Enterococcus</taxon>
    </lineage>
</organism>
<evidence type="ECO:0000313" key="1">
    <source>
        <dbReference type="EMBL" id="BCA86922.1"/>
    </source>
</evidence>
<dbReference type="KEGG" id="esg:EsVE80_24450"/>
<keyword evidence="2" id="KW-1185">Reference proteome</keyword>
<gene>
    <name evidence="1" type="ORF">EsVE80_24450</name>
</gene>
<dbReference type="EMBL" id="AP022822">
    <property type="protein sequence ID" value="BCA86922.1"/>
    <property type="molecule type" value="Genomic_DNA"/>
</dbReference>
<sequence length="69" mass="7789">MTAVICAVTSKEIEKLKTISETTFTETFAKDNTLADLAYFFAKNYNILQLKKELANEKSAKLKIVEVVE</sequence>
<dbReference type="RefSeq" id="WP_179957298.1">
    <property type="nucleotide sequence ID" value="NZ_AP022822.1"/>
</dbReference>
<name>A0A679IL90_9ENTE</name>
<reference evidence="1 2" key="1">
    <citation type="submission" date="2020-02" db="EMBL/GenBank/DDBJ databases">
        <title>Characterization of vanA genotype vancomycin-resistant Enterococcus saigonensis VE80.</title>
        <authorList>
            <person name="Harada T."/>
            <person name="Motooka D."/>
            <person name="Nakamura S."/>
            <person name="Yamamoto Y."/>
            <person name="Kawahara R."/>
            <person name="Kawatsu K."/>
        </authorList>
    </citation>
    <scope>NUCLEOTIDE SEQUENCE [LARGE SCALE GENOMIC DNA]</scope>
    <source>
        <strain evidence="1 2">VE80</strain>
    </source>
</reference>
<proteinExistence type="predicted"/>
<protein>
    <submittedName>
        <fullName evidence="1">Uncharacterized protein</fullName>
    </submittedName>
</protein>
<evidence type="ECO:0000313" key="2">
    <source>
        <dbReference type="Proteomes" id="UP000502998"/>
    </source>
</evidence>
<dbReference type="Proteomes" id="UP000502998">
    <property type="component" value="Chromosome"/>
</dbReference>
<dbReference type="AlphaFoldDB" id="A0A679IL90"/>